<reference evidence="1" key="1">
    <citation type="submission" date="2023-06" db="EMBL/GenBank/DDBJ databases">
        <authorList>
            <person name="Kurt Z."/>
        </authorList>
    </citation>
    <scope>NUCLEOTIDE SEQUENCE</scope>
</reference>
<dbReference type="EMBL" id="CATOUU010001068">
    <property type="protein sequence ID" value="CAI9970165.1"/>
    <property type="molecule type" value="Genomic_DNA"/>
</dbReference>
<evidence type="ECO:0000313" key="1">
    <source>
        <dbReference type="EMBL" id="CAI9970165.1"/>
    </source>
</evidence>
<dbReference type="Proteomes" id="UP001642409">
    <property type="component" value="Unassembled WGS sequence"/>
</dbReference>
<gene>
    <name evidence="2" type="ORF">HINF_LOCUS21791</name>
    <name evidence="1" type="ORF">HINF_LOCUS57810</name>
</gene>
<reference evidence="2 3" key="2">
    <citation type="submission" date="2024-07" db="EMBL/GenBank/DDBJ databases">
        <authorList>
            <person name="Akdeniz Z."/>
        </authorList>
    </citation>
    <scope>NUCLEOTIDE SEQUENCE [LARGE SCALE GENOMIC DNA]</scope>
</reference>
<sequence length="128" mass="14585">MGALRVVVGIGAYLKGSWAGFVRVPVNLSLITINNRQRTITYVSELKHEKTRSTDNKIENVDAMLRYKLVIRLLCQNDDLGFQAILFVIHENNKTNKHTNIFTPLTNAYYNTPQKKTLELKQQPIIAA</sequence>
<dbReference type="AlphaFoldDB" id="A0AA86USN4"/>
<dbReference type="EMBL" id="CAXDID020000060">
    <property type="protein sequence ID" value="CAL6009830.1"/>
    <property type="molecule type" value="Genomic_DNA"/>
</dbReference>
<keyword evidence="3" id="KW-1185">Reference proteome</keyword>
<evidence type="ECO:0000313" key="3">
    <source>
        <dbReference type="Proteomes" id="UP001642409"/>
    </source>
</evidence>
<protein>
    <submittedName>
        <fullName evidence="2">Hypothetical_protein</fullName>
    </submittedName>
</protein>
<proteinExistence type="predicted"/>
<accession>A0AA86USN4</accession>
<evidence type="ECO:0000313" key="2">
    <source>
        <dbReference type="EMBL" id="CAL6009830.1"/>
    </source>
</evidence>
<comment type="caution">
    <text evidence="1">The sequence shown here is derived from an EMBL/GenBank/DDBJ whole genome shotgun (WGS) entry which is preliminary data.</text>
</comment>
<organism evidence="1">
    <name type="scientific">Hexamita inflata</name>
    <dbReference type="NCBI Taxonomy" id="28002"/>
    <lineage>
        <taxon>Eukaryota</taxon>
        <taxon>Metamonada</taxon>
        <taxon>Diplomonadida</taxon>
        <taxon>Hexamitidae</taxon>
        <taxon>Hexamitinae</taxon>
        <taxon>Hexamita</taxon>
    </lineage>
</organism>
<name>A0AA86USN4_9EUKA</name>